<evidence type="ECO:0000313" key="3">
    <source>
        <dbReference type="Proteomes" id="UP000292932"/>
    </source>
</evidence>
<dbReference type="Proteomes" id="UP000663812">
    <property type="component" value="Unassembled WGS sequence"/>
</dbReference>
<sequence>MRIGAYSLISAEADDGTMPKCAVLDTNVVIDMEHFYFNQTSEEERQSLKDLLLYLDKNRIDPCIGFALLESCHQWRSGFDENNFQRKRYVAETMLQWDKVMIEKQFSNHHPLANRDKKCRDRPYQTRIDPLAYGFNGIISDFTQFAIHYASLLKIMLLAQKMNTDNRLMMLAEYVSWVNDQLGATSAYELQVAIDILTGNGNRAEQARRLIKYSGNESIDDLSHKAWNAAWDCYFMSVTDAHEARLEYETGMSSRDTVLITRNIDPLWLREKAILHDVETESYSIPVPKIECTLDLRRGIADADVLSILNTLHEKQAARRLVNSTNEQMRGYILSFESEVGLGQSAFVDSPLRL</sequence>
<proteinExistence type="predicted"/>
<dbReference type="AlphaFoldDB" id="A0A4R0UKR8"/>
<evidence type="ECO:0000313" key="1">
    <source>
        <dbReference type="EMBL" id="GHM73578.1"/>
    </source>
</evidence>
<reference evidence="2 3" key="1">
    <citation type="journal article" date="2018" name="Sci. Rep.">
        <title>Genomic diversity and distribution of Bifidobacterium longum subsp. longum across the human lifespan.</title>
        <authorList>
            <person name="Odamaki T."/>
            <person name="Bottacini F."/>
            <person name="Kato K."/>
            <person name="Mitsuyama E."/>
            <person name="Yoshida K."/>
            <person name="Horigome A."/>
            <person name="Xiao J.Z."/>
            <person name="van Sinderen D."/>
        </authorList>
    </citation>
    <scope>NUCLEOTIDE SEQUENCE [LARGE SCALE GENOMIC DNA]</scope>
    <source>
        <strain evidence="2 3">MCC10096</strain>
    </source>
</reference>
<protein>
    <recommendedName>
        <fullName evidence="4">PIN domain-containing protein</fullName>
    </recommendedName>
</protein>
<reference evidence="1" key="3">
    <citation type="journal article" date="2021" name="Appl. Environ. Microbiol.">
        <title>Novel 3-O-alpha-d-Galactosyl-alpha-l-Arabinofuranosidase for the Assimilation of Gum Arabic Arabinogalactan Protein in Bifidobacterium longum subsp. longum.</title>
        <authorList>
            <person name="Sasaki Y."/>
            <person name="Horigome A."/>
            <person name="Odamaki T."/>
            <person name="Xiao J.Z."/>
            <person name="Ishiwata A."/>
            <person name="Ito Y."/>
            <person name="Kitahara K."/>
            <person name="Fujita K."/>
        </authorList>
    </citation>
    <scope>NUCLEOTIDE SEQUENCE</scope>
    <source>
        <strain evidence="1">MCC00316</strain>
    </source>
</reference>
<name>A0A4R0UKR8_BIFLL</name>
<accession>A0A4R0UKR8</accession>
<evidence type="ECO:0008006" key="4">
    <source>
        <dbReference type="Google" id="ProtNLM"/>
    </source>
</evidence>
<dbReference type="EMBL" id="SHSP01000007">
    <property type="protein sequence ID" value="TCF32807.1"/>
    <property type="molecule type" value="Genomic_DNA"/>
</dbReference>
<gene>
    <name evidence="1" type="ORF">MCC00316_18680</name>
    <name evidence="2" type="ORF">MCC10096_0875</name>
</gene>
<evidence type="ECO:0000313" key="2">
    <source>
        <dbReference type="EMBL" id="TCF32807.1"/>
    </source>
</evidence>
<reference evidence="2" key="2">
    <citation type="submission" date="2019-02" db="EMBL/GenBank/DDBJ databases">
        <authorList>
            <person name="Odamaki T."/>
        </authorList>
    </citation>
    <scope>NUCLEOTIDE SEQUENCE</scope>
    <source>
        <strain evidence="2">MCC10096</strain>
    </source>
</reference>
<dbReference type="EMBL" id="BNHC01000018">
    <property type="protein sequence ID" value="GHM73578.1"/>
    <property type="molecule type" value="Genomic_DNA"/>
</dbReference>
<comment type="caution">
    <text evidence="2">The sequence shown here is derived from an EMBL/GenBank/DDBJ whole genome shotgun (WGS) entry which is preliminary data.</text>
</comment>
<dbReference type="Proteomes" id="UP000292932">
    <property type="component" value="Unassembled WGS sequence"/>
</dbReference>
<organism evidence="2 3">
    <name type="scientific">Bifidobacterium longum subsp. longum</name>
    <dbReference type="NCBI Taxonomy" id="1679"/>
    <lineage>
        <taxon>Bacteria</taxon>
        <taxon>Bacillati</taxon>
        <taxon>Actinomycetota</taxon>
        <taxon>Actinomycetes</taxon>
        <taxon>Bifidobacteriales</taxon>
        <taxon>Bifidobacteriaceae</taxon>
        <taxon>Bifidobacterium</taxon>
    </lineage>
</organism>